<evidence type="ECO:0000313" key="3">
    <source>
        <dbReference type="Proteomes" id="UP000302163"/>
    </source>
</evidence>
<gene>
    <name evidence="2" type="ORF">FEM41_20150</name>
</gene>
<evidence type="ECO:0000313" key="2">
    <source>
        <dbReference type="EMBL" id="QCT21801.1"/>
    </source>
</evidence>
<dbReference type="KEGG" id="izh:FEM41_20150"/>
<reference evidence="2 3" key="1">
    <citation type="submission" date="2019-05" db="EMBL/GenBank/DDBJ databases">
        <title>Complete genome sequence of Izhakiella calystegiae KSNA2, an endophyte isolated from beach morning glory (Calystegia soldanella).</title>
        <authorList>
            <person name="Jiang L."/>
            <person name="Jeong J.C."/>
            <person name="Kim C.Y."/>
            <person name="Kim D.H."/>
            <person name="Kim S.W."/>
            <person name="Lee j."/>
        </authorList>
    </citation>
    <scope>NUCLEOTIDE SEQUENCE [LARGE SCALE GENOMIC DNA]</scope>
    <source>
        <strain evidence="2 3">KSNA2</strain>
    </source>
</reference>
<protein>
    <submittedName>
        <fullName evidence="2">Antitermination protein</fullName>
    </submittedName>
</protein>
<dbReference type="EMBL" id="CP040428">
    <property type="protein sequence ID" value="QCT21801.1"/>
    <property type="molecule type" value="Genomic_DNA"/>
</dbReference>
<organism evidence="2 3">
    <name type="scientific">Jejubacter calystegiae</name>
    <dbReference type="NCBI Taxonomy" id="2579935"/>
    <lineage>
        <taxon>Bacteria</taxon>
        <taxon>Pseudomonadati</taxon>
        <taxon>Pseudomonadota</taxon>
        <taxon>Gammaproteobacteria</taxon>
        <taxon>Enterobacterales</taxon>
        <taxon>Enterobacteriaceae</taxon>
        <taxon>Jejubacter</taxon>
    </lineage>
</organism>
<dbReference type="Pfam" id="PF25694">
    <property type="entry name" value="N_peptide"/>
    <property type="match status" value="1"/>
</dbReference>
<feature type="region of interest" description="Disordered" evidence="1">
    <location>
        <begin position="1"/>
        <end position="52"/>
    </location>
</feature>
<evidence type="ECO:0000256" key="1">
    <source>
        <dbReference type="SAM" id="MobiDB-lite"/>
    </source>
</evidence>
<proteinExistence type="predicted"/>
<dbReference type="InterPro" id="IPR057902">
    <property type="entry name" value="N_peptide"/>
</dbReference>
<dbReference type="AlphaFoldDB" id="A0A4P8YLT2"/>
<dbReference type="OrthoDB" id="6505020at2"/>
<keyword evidence="3" id="KW-1185">Reference proteome</keyword>
<dbReference type="Proteomes" id="UP000302163">
    <property type="component" value="Chromosome"/>
</dbReference>
<dbReference type="RefSeq" id="WP_138097957.1">
    <property type="nucleotide sequence ID" value="NZ_CP040428.1"/>
</dbReference>
<sequence length="124" mass="14132">MTRRTSFNGSASARRRELRAALQSDAAVSSERMHRPTLSRAQIQAKGKHHTPERIEDATPLKFIAQDAEWKRREYKRNLERAAILYSNEFGHKLPDVNGMCLPDVALFAAGHRTVRKNATHIIK</sequence>
<accession>A0A4P8YLT2</accession>
<name>A0A4P8YLT2_9ENTR</name>